<protein>
    <recommendedName>
        <fullName evidence="3">DUF945 domain-containing protein</fullName>
    </recommendedName>
</protein>
<gene>
    <name evidence="1" type="ORF">CLH61_14375</name>
</gene>
<evidence type="ECO:0008006" key="3">
    <source>
        <dbReference type="Google" id="ProtNLM"/>
    </source>
</evidence>
<dbReference type="EMBL" id="NTFH01000011">
    <property type="protein sequence ID" value="PHQ14268.1"/>
    <property type="molecule type" value="Genomic_DNA"/>
</dbReference>
<accession>A0A2G1UIE5</accession>
<reference evidence="1 2" key="1">
    <citation type="submission" date="2017-09" db="EMBL/GenBank/DDBJ databases">
        <title>The draft genome sequences of Marinobacter sp. PWS21.</title>
        <authorList>
            <person name="Cao J."/>
        </authorList>
    </citation>
    <scope>NUCLEOTIDE SEQUENCE [LARGE SCALE GENOMIC DNA]</scope>
    <source>
        <strain evidence="1 2">PWS21</strain>
    </source>
</reference>
<dbReference type="Proteomes" id="UP000231409">
    <property type="component" value="Unassembled WGS sequence"/>
</dbReference>
<keyword evidence="2" id="KW-1185">Reference proteome</keyword>
<dbReference type="InterPro" id="IPR010352">
    <property type="entry name" value="DUF945"/>
</dbReference>
<name>A0A2G1UIE5_9GAMM</name>
<evidence type="ECO:0000313" key="1">
    <source>
        <dbReference type="EMBL" id="PHQ14268.1"/>
    </source>
</evidence>
<organism evidence="1 2">
    <name type="scientific">Marinobacter profundi</name>
    <dbReference type="NCBI Taxonomy" id="2666256"/>
    <lineage>
        <taxon>Bacteria</taxon>
        <taxon>Pseudomonadati</taxon>
        <taxon>Pseudomonadota</taxon>
        <taxon>Gammaproteobacteria</taxon>
        <taxon>Pseudomonadales</taxon>
        <taxon>Marinobacteraceae</taxon>
        <taxon>Marinobacter</taxon>
    </lineage>
</organism>
<evidence type="ECO:0000313" key="2">
    <source>
        <dbReference type="Proteomes" id="UP000231409"/>
    </source>
</evidence>
<proteinExistence type="predicted"/>
<sequence>MVAGIVVLAGGVAAPWAVGVVTEQQWQEAAREVNASQPFFQVETAGYRRGLFSADLNGTLLYHHPETGEPLRLSYHGTASHGVTGSLLEFTAAELPAGLAPLFPDEQPRLTLETRLWGTAVAELTVPAISLLDDATGESIKVAETVGTATIRDGGNAAEISLLWPGAALQDGASRISVENVRFQQSMTRLQGDVWTGTGDLTLARLAVTAGEQPPVGLDSLAVHSETRAGDGGTTITTEGSISLQSLTADGESSGPHRVDMVLEDFDVAGWNSFIGAMTDLQAVALDPAADPQQLFEQQMAAMGQMTEALRTLAANGMVFGFPSISLTTPEGEVSGELLIRHPALSDDEKAEMLMVMQRLTGDFRVSVPVALSERYPQLKGQLLPLIEQGMVVQEGDRLVLRARLQDLTVDVNGTLIPLPPVI</sequence>
<dbReference type="Pfam" id="PF06097">
    <property type="entry name" value="DUF945"/>
    <property type="match status" value="1"/>
</dbReference>
<dbReference type="AlphaFoldDB" id="A0A2G1UIE5"/>
<comment type="caution">
    <text evidence="1">The sequence shown here is derived from an EMBL/GenBank/DDBJ whole genome shotgun (WGS) entry which is preliminary data.</text>
</comment>